<dbReference type="Proteomes" id="UP000022910">
    <property type="component" value="Unassembled WGS sequence"/>
</dbReference>
<evidence type="ECO:0000256" key="1">
    <source>
        <dbReference type="SAM" id="MobiDB-lite"/>
    </source>
</evidence>
<comment type="caution">
    <text evidence="2">The sequence shown here is derived from an EMBL/GenBank/DDBJ whole genome shotgun (WGS) entry which is preliminary data.</text>
</comment>
<dbReference type="EMBL" id="JEMT01029897">
    <property type="protein sequence ID" value="EXX50556.1"/>
    <property type="molecule type" value="Genomic_DNA"/>
</dbReference>
<sequence length="254" mass="29053">MPAKLTFICVIHSVVERDSNNFIVKEAIVVVKKEDNTTMNLKVIAFFPKNPSVPKWIPDFTSGDILRFTGKFAFCKEPPHNDILEFTITEFVGRRSVGEKFNIKCRYLKTDERIDNKAKKIRKNPNVMILEEMILVNSEFQVEIQDINFITMTNTNIGSLTDNSISSLYSWLTTSSRRLSAQSMANNKNLTNISSDVQATDSNNEELSHSNDKLEPNNELNIDNKNIDNDPTSSNNNKNNNSNSNKRDRKRTRK</sequence>
<gene>
    <name evidence="2" type="ORF">RirG_269640</name>
</gene>
<evidence type="ECO:0000313" key="3">
    <source>
        <dbReference type="Proteomes" id="UP000022910"/>
    </source>
</evidence>
<feature type="compositionally biased region" description="Low complexity" evidence="1">
    <location>
        <begin position="229"/>
        <end position="244"/>
    </location>
</feature>
<dbReference type="HOGENOM" id="CLU_1094784_0_0_1"/>
<proteinExistence type="predicted"/>
<dbReference type="OrthoDB" id="2454126at2759"/>
<feature type="region of interest" description="Disordered" evidence="1">
    <location>
        <begin position="199"/>
        <end position="254"/>
    </location>
</feature>
<accession>A0A015JTX2</accession>
<protein>
    <submittedName>
        <fullName evidence="2">Uncharacterized protein</fullName>
    </submittedName>
</protein>
<dbReference type="AlphaFoldDB" id="A0A015JTX2"/>
<feature type="compositionally biased region" description="Basic and acidic residues" evidence="1">
    <location>
        <begin position="206"/>
        <end position="216"/>
    </location>
</feature>
<keyword evidence="3" id="KW-1185">Reference proteome</keyword>
<organism evidence="2 3">
    <name type="scientific">Rhizophagus irregularis (strain DAOM 197198w)</name>
    <name type="common">Glomus intraradices</name>
    <dbReference type="NCBI Taxonomy" id="1432141"/>
    <lineage>
        <taxon>Eukaryota</taxon>
        <taxon>Fungi</taxon>
        <taxon>Fungi incertae sedis</taxon>
        <taxon>Mucoromycota</taxon>
        <taxon>Glomeromycotina</taxon>
        <taxon>Glomeromycetes</taxon>
        <taxon>Glomerales</taxon>
        <taxon>Glomeraceae</taxon>
        <taxon>Rhizophagus</taxon>
    </lineage>
</organism>
<reference evidence="2 3" key="1">
    <citation type="submission" date="2014-02" db="EMBL/GenBank/DDBJ databases">
        <title>Single nucleus genome sequencing reveals high similarity among nuclei of an endomycorrhizal fungus.</title>
        <authorList>
            <person name="Lin K."/>
            <person name="Geurts R."/>
            <person name="Zhang Z."/>
            <person name="Limpens E."/>
            <person name="Saunders D.G."/>
            <person name="Mu D."/>
            <person name="Pang E."/>
            <person name="Cao H."/>
            <person name="Cha H."/>
            <person name="Lin T."/>
            <person name="Zhou Q."/>
            <person name="Shang Y."/>
            <person name="Li Y."/>
            <person name="Ivanov S."/>
            <person name="Sharma T."/>
            <person name="Velzen R.V."/>
            <person name="Ruijter N.D."/>
            <person name="Aanen D.K."/>
            <person name="Win J."/>
            <person name="Kamoun S."/>
            <person name="Bisseling T."/>
            <person name="Huang S."/>
        </authorList>
    </citation>
    <scope>NUCLEOTIDE SEQUENCE [LARGE SCALE GENOMIC DNA]</scope>
    <source>
        <strain evidence="3">DAOM197198w</strain>
    </source>
</reference>
<evidence type="ECO:0000313" key="2">
    <source>
        <dbReference type="EMBL" id="EXX50556.1"/>
    </source>
</evidence>
<name>A0A015JTX2_RHIIW</name>